<accession>A0A6G1ICV3</accession>
<organism evidence="1 2">
    <name type="scientific">Lentithecium fluviatile CBS 122367</name>
    <dbReference type="NCBI Taxonomy" id="1168545"/>
    <lineage>
        <taxon>Eukaryota</taxon>
        <taxon>Fungi</taxon>
        <taxon>Dikarya</taxon>
        <taxon>Ascomycota</taxon>
        <taxon>Pezizomycotina</taxon>
        <taxon>Dothideomycetes</taxon>
        <taxon>Pleosporomycetidae</taxon>
        <taxon>Pleosporales</taxon>
        <taxon>Massarineae</taxon>
        <taxon>Lentitheciaceae</taxon>
        <taxon>Lentithecium</taxon>
    </lineage>
</organism>
<gene>
    <name evidence="1" type="ORF">K458DRAFT_275134</name>
</gene>
<sequence>QKELDAALAYAMKGVSTDVVTIFLQHGAKLTELAFISALGKEDMSFLQVLIDNGWELDSNKFGRPAVQMAIQKEDQLRWLLEHGANPNTPSNPRRGSCANACSPLAYAASAYDTFGLELLLEYGAEMGDLALFEAINTRGKKDRVPHLKVLIDHSADVNHLTKKWGTPLQCSLQI</sequence>
<dbReference type="PANTHER" id="PTHR46224">
    <property type="entry name" value="ANKYRIN REPEAT FAMILY PROTEIN"/>
    <property type="match status" value="1"/>
</dbReference>
<dbReference type="EMBL" id="MU005640">
    <property type="protein sequence ID" value="KAF2676067.1"/>
    <property type="molecule type" value="Genomic_DNA"/>
</dbReference>
<dbReference type="InterPro" id="IPR051616">
    <property type="entry name" value="Cul2-RING_E3_ligase_SR"/>
</dbReference>
<dbReference type="Proteomes" id="UP000799291">
    <property type="component" value="Unassembled WGS sequence"/>
</dbReference>
<dbReference type="PANTHER" id="PTHR46224:SF64">
    <property type="entry name" value="IQ MOTIF AND ANKYRIN REPEAT DOMAIN-CONTAINING PROTEIN 1"/>
    <property type="match status" value="1"/>
</dbReference>
<dbReference type="InterPro" id="IPR002110">
    <property type="entry name" value="Ankyrin_rpt"/>
</dbReference>
<feature type="non-terminal residue" evidence="1">
    <location>
        <position position="175"/>
    </location>
</feature>
<evidence type="ECO:0008006" key="3">
    <source>
        <dbReference type="Google" id="ProtNLM"/>
    </source>
</evidence>
<keyword evidence="2" id="KW-1185">Reference proteome</keyword>
<protein>
    <recommendedName>
        <fullName evidence="3">Ankyrin</fullName>
    </recommendedName>
</protein>
<evidence type="ECO:0000313" key="1">
    <source>
        <dbReference type="EMBL" id="KAF2676067.1"/>
    </source>
</evidence>
<evidence type="ECO:0000313" key="2">
    <source>
        <dbReference type="Proteomes" id="UP000799291"/>
    </source>
</evidence>
<dbReference type="SMART" id="SM00248">
    <property type="entry name" value="ANK"/>
    <property type="match status" value="3"/>
</dbReference>
<name>A0A6G1ICV3_9PLEO</name>
<dbReference type="InterPro" id="IPR036770">
    <property type="entry name" value="Ankyrin_rpt-contain_sf"/>
</dbReference>
<dbReference type="Gene3D" id="1.25.40.20">
    <property type="entry name" value="Ankyrin repeat-containing domain"/>
    <property type="match status" value="1"/>
</dbReference>
<proteinExistence type="predicted"/>
<dbReference type="OrthoDB" id="539213at2759"/>
<feature type="non-terminal residue" evidence="1">
    <location>
        <position position="1"/>
    </location>
</feature>
<reference evidence="1" key="1">
    <citation type="journal article" date="2020" name="Stud. Mycol.">
        <title>101 Dothideomycetes genomes: a test case for predicting lifestyles and emergence of pathogens.</title>
        <authorList>
            <person name="Haridas S."/>
            <person name="Albert R."/>
            <person name="Binder M."/>
            <person name="Bloem J."/>
            <person name="Labutti K."/>
            <person name="Salamov A."/>
            <person name="Andreopoulos B."/>
            <person name="Baker S."/>
            <person name="Barry K."/>
            <person name="Bills G."/>
            <person name="Bluhm B."/>
            <person name="Cannon C."/>
            <person name="Castanera R."/>
            <person name="Culley D."/>
            <person name="Daum C."/>
            <person name="Ezra D."/>
            <person name="Gonzalez J."/>
            <person name="Henrissat B."/>
            <person name="Kuo A."/>
            <person name="Liang C."/>
            <person name="Lipzen A."/>
            <person name="Lutzoni F."/>
            <person name="Magnuson J."/>
            <person name="Mondo S."/>
            <person name="Nolan M."/>
            <person name="Ohm R."/>
            <person name="Pangilinan J."/>
            <person name="Park H.-J."/>
            <person name="Ramirez L."/>
            <person name="Alfaro M."/>
            <person name="Sun H."/>
            <person name="Tritt A."/>
            <person name="Yoshinaga Y."/>
            <person name="Zwiers L.-H."/>
            <person name="Turgeon B."/>
            <person name="Goodwin S."/>
            <person name="Spatafora J."/>
            <person name="Crous P."/>
            <person name="Grigoriev I."/>
        </authorList>
    </citation>
    <scope>NUCLEOTIDE SEQUENCE</scope>
    <source>
        <strain evidence="1">CBS 122367</strain>
    </source>
</reference>
<dbReference type="AlphaFoldDB" id="A0A6G1ICV3"/>
<dbReference type="SUPFAM" id="SSF48403">
    <property type="entry name" value="Ankyrin repeat"/>
    <property type="match status" value="1"/>
</dbReference>